<dbReference type="AlphaFoldDB" id="A0AAV0K737"/>
<keyword evidence="2" id="KW-0812">Transmembrane</keyword>
<dbReference type="PANTHER" id="PTHR34189:SF13">
    <property type="entry name" value="TRANSMEMBRANE PROTEIN"/>
    <property type="match status" value="1"/>
</dbReference>
<keyword evidence="2" id="KW-1133">Transmembrane helix</keyword>
<keyword evidence="4" id="KW-1185">Reference proteome</keyword>
<proteinExistence type="predicted"/>
<evidence type="ECO:0000256" key="2">
    <source>
        <dbReference type="SAM" id="Phobius"/>
    </source>
</evidence>
<evidence type="ECO:0000256" key="1">
    <source>
        <dbReference type="SAM" id="MobiDB-lite"/>
    </source>
</evidence>
<keyword evidence="2" id="KW-0472">Membrane</keyword>
<sequence>MHRSSSTSRFSDEDRPSYSIPKSKSTTFHDLPTYDPLSHVAKKEISRLRSAENAVHFIPLVLLLSAIVLWFFSSTGYKLSPNLEFEKLNFAVPAYKLASAIPWRLTSRLRDFELQCYPRSLPLNMRGKTKRVHHNVCFCSGST</sequence>
<comment type="caution">
    <text evidence="3">The sequence shown here is derived from an EMBL/GenBank/DDBJ whole genome shotgun (WGS) entry which is preliminary data.</text>
</comment>
<evidence type="ECO:0000313" key="4">
    <source>
        <dbReference type="Proteomes" id="UP001154282"/>
    </source>
</evidence>
<feature type="region of interest" description="Disordered" evidence="1">
    <location>
        <begin position="1"/>
        <end position="24"/>
    </location>
</feature>
<gene>
    <name evidence="3" type="ORF">LITE_LOCUS17451</name>
</gene>
<dbReference type="PANTHER" id="PTHR34189">
    <property type="entry name" value="TRANSMEMBRANE PROTEIN"/>
    <property type="match status" value="1"/>
</dbReference>
<protein>
    <recommendedName>
        <fullName evidence="5">Transmembrane protein</fullName>
    </recommendedName>
</protein>
<accession>A0AAV0K737</accession>
<feature type="transmembrane region" description="Helical" evidence="2">
    <location>
        <begin position="53"/>
        <end position="72"/>
    </location>
</feature>
<organism evidence="3 4">
    <name type="scientific">Linum tenue</name>
    <dbReference type="NCBI Taxonomy" id="586396"/>
    <lineage>
        <taxon>Eukaryota</taxon>
        <taxon>Viridiplantae</taxon>
        <taxon>Streptophyta</taxon>
        <taxon>Embryophyta</taxon>
        <taxon>Tracheophyta</taxon>
        <taxon>Spermatophyta</taxon>
        <taxon>Magnoliopsida</taxon>
        <taxon>eudicotyledons</taxon>
        <taxon>Gunneridae</taxon>
        <taxon>Pentapetalae</taxon>
        <taxon>rosids</taxon>
        <taxon>fabids</taxon>
        <taxon>Malpighiales</taxon>
        <taxon>Linaceae</taxon>
        <taxon>Linum</taxon>
    </lineage>
</organism>
<evidence type="ECO:0008006" key="5">
    <source>
        <dbReference type="Google" id="ProtNLM"/>
    </source>
</evidence>
<dbReference type="Proteomes" id="UP001154282">
    <property type="component" value="Unassembled WGS sequence"/>
</dbReference>
<reference evidence="3" key="1">
    <citation type="submission" date="2022-08" db="EMBL/GenBank/DDBJ databases">
        <authorList>
            <person name="Gutierrez-Valencia J."/>
        </authorList>
    </citation>
    <scope>NUCLEOTIDE SEQUENCE</scope>
</reference>
<name>A0AAV0K737_9ROSI</name>
<evidence type="ECO:0000313" key="3">
    <source>
        <dbReference type="EMBL" id="CAI0417826.1"/>
    </source>
</evidence>
<dbReference type="EMBL" id="CAMGYJ010000005">
    <property type="protein sequence ID" value="CAI0417826.1"/>
    <property type="molecule type" value="Genomic_DNA"/>
</dbReference>